<proteinExistence type="predicted"/>
<protein>
    <submittedName>
        <fullName evidence="1">Uncharacterized protein</fullName>
    </submittedName>
</protein>
<reference evidence="1 2" key="1">
    <citation type="submission" date="2019-07" db="EMBL/GenBank/DDBJ databases">
        <title>Annotation for the trematode Paragonimus westermani.</title>
        <authorList>
            <person name="Choi Y.-J."/>
        </authorList>
    </citation>
    <scope>NUCLEOTIDE SEQUENCE [LARGE SCALE GENOMIC DNA]</scope>
    <source>
        <strain evidence="1">180907_Pwestermani</strain>
    </source>
</reference>
<accession>A0A8T0D4S4</accession>
<evidence type="ECO:0000313" key="1">
    <source>
        <dbReference type="EMBL" id="KAF8561631.1"/>
    </source>
</evidence>
<name>A0A8T0D4S4_9TREM</name>
<sequence>MSNQVIYCFVPCQSPFEYTPAFAQLIPLPWSLHSSRLQMTQCTTATWPPLYTVIELAPGSTLILNDFNHPDADSKALNVHSGLDSSAAFFLQTTTEIGSFENVLCPTRWPQDFAPPTLDLVSTGGPDFMEDLNTGISADCNDHVLMLFWVIDSPSQVVTDSPQIRN</sequence>
<keyword evidence="2" id="KW-1185">Reference proteome</keyword>
<evidence type="ECO:0000313" key="2">
    <source>
        <dbReference type="Proteomes" id="UP000699462"/>
    </source>
</evidence>
<gene>
    <name evidence="1" type="ORF">P879_09146</name>
</gene>
<comment type="caution">
    <text evidence="1">The sequence shown here is derived from an EMBL/GenBank/DDBJ whole genome shotgun (WGS) entry which is preliminary data.</text>
</comment>
<dbReference type="AlphaFoldDB" id="A0A8T0D4S4"/>
<dbReference type="Proteomes" id="UP000699462">
    <property type="component" value="Unassembled WGS sequence"/>
</dbReference>
<organism evidence="1 2">
    <name type="scientific">Paragonimus westermani</name>
    <dbReference type="NCBI Taxonomy" id="34504"/>
    <lineage>
        <taxon>Eukaryota</taxon>
        <taxon>Metazoa</taxon>
        <taxon>Spiralia</taxon>
        <taxon>Lophotrochozoa</taxon>
        <taxon>Platyhelminthes</taxon>
        <taxon>Trematoda</taxon>
        <taxon>Digenea</taxon>
        <taxon>Plagiorchiida</taxon>
        <taxon>Troglotremata</taxon>
        <taxon>Troglotrematidae</taxon>
        <taxon>Paragonimus</taxon>
    </lineage>
</organism>
<dbReference type="EMBL" id="JTDF01021599">
    <property type="protein sequence ID" value="KAF8561631.1"/>
    <property type="molecule type" value="Genomic_DNA"/>
</dbReference>